<dbReference type="Proteomes" id="UP000007148">
    <property type="component" value="Unassembled WGS sequence"/>
</dbReference>
<protein>
    <recommendedName>
        <fullName evidence="6">Transmembrane protein</fullName>
    </recommendedName>
</protein>
<feature type="region of interest" description="Disordered" evidence="1">
    <location>
        <begin position="184"/>
        <end position="253"/>
    </location>
</feature>
<evidence type="ECO:0000313" key="4">
    <source>
        <dbReference type="EMBL" id="CCA78015.1"/>
    </source>
</evidence>
<organism evidence="4 5">
    <name type="scientific">Serendipita indica (strain DSM 11827)</name>
    <name type="common">Root endophyte fungus</name>
    <name type="synonym">Piriformospora indica</name>
    <dbReference type="NCBI Taxonomy" id="1109443"/>
    <lineage>
        <taxon>Eukaryota</taxon>
        <taxon>Fungi</taxon>
        <taxon>Dikarya</taxon>
        <taxon>Basidiomycota</taxon>
        <taxon>Agaricomycotina</taxon>
        <taxon>Agaricomycetes</taxon>
        <taxon>Sebacinales</taxon>
        <taxon>Serendipitaceae</taxon>
        <taxon>Serendipita</taxon>
    </lineage>
</organism>
<feature type="signal peptide" evidence="3">
    <location>
        <begin position="1"/>
        <end position="35"/>
    </location>
</feature>
<evidence type="ECO:0000256" key="1">
    <source>
        <dbReference type="SAM" id="MobiDB-lite"/>
    </source>
</evidence>
<name>G4U356_SERID</name>
<sequence length="253" mass="28437">MIDTNGRRVIWKRRPPQTRRLLLLWFLVAAHTAFATSLASALDIGSTLDGDQVYSSHTSSKALDKASTAPNNLGSSSEPTYFPRPAVLFDPTASNVNMEARKRLILVSIIVAFLILIVVGSLACWVIILRNKLRIERMRARRGYDSYSSELDTESTPLPERPPNIPRLYVHDETGSRLITTFSSSAPKSEVSHDLHPPEPTYQPLHRETVTNSDSFGEQSRSMSSAGSSRWEPSYAPYPEFKHPYQMYPGPRY</sequence>
<dbReference type="InParanoid" id="G4U356"/>
<dbReference type="EMBL" id="CAFZ01001880">
    <property type="protein sequence ID" value="CCA78015.1"/>
    <property type="molecule type" value="Genomic_DNA"/>
</dbReference>
<feature type="region of interest" description="Disordered" evidence="1">
    <location>
        <begin position="144"/>
        <end position="165"/>
    </location>
</feature>
<accession>G4U356</accession>
<dbReference type="HOGENOM" id="CLU_1098860_0_0_1"/>
<keyword evidence="2" id="KW-0812">Transmembrane</keyword>
<feature type="transmembrane region" description="Helical" evidence="2">
    <location>
        <begin position="104"/>
        <end position="129"/>
    </location>
</feature>
<dbReference type="AlphaFoldDB" id="G4U356"/>
<keyword evidence="2" id="KW-1133">Transmembrane helix</keyword>
<comment type="caution">
    <text evidence="4">The sequence shown here is derived from an EMBL/GenBank/DDBJ whole genome shotgun (WGS) entry which is preliminary data.</text>
</comment>
<keyword evidence="2" id="KW-0472">Membrane</keyword>
<feature type="compositionally biased region" description="Polar residues" evidence="1">
    <location>
        <begin position="210"/>
        <end position="219"/>
    </location>
</feature>
<evidence type="ECO:0000256" key="3">
    <source>
        <dbReference type="SAM" id="SignalP"/>
    </source>
</evidence>
<evidence type="ECO:0000256" key="2">
    <source>
        <dbReference type="SAM" id="Phobius"/>
    </source>
</evidence>
<evidence type="ECO:0008006" key="6">
    <source>
        <dbReference type="Google" id="ProtNLM"/>
    </source>
</evidence>
<feature type="chain" id="PRO_5003469331" description="Transmembrane protein" evidence="3">
    <location>
        <begin position="36"/>
        <end position="253"/>
    </location>
</feature>
<feature type="compositionally biased region" description="Low complexity" evidence="1">
    <location>
        <begin position="220"/>
        <end position="229"/>
    </location>
</feature>
<keyword evidence="5" id="KW-1185">Reference proteome</keyword>
<gene>
    <name evidence="4" type="ORF">PIIN_08908</name>
</gene>
<keyword evidence="3" id="KW-0732">Signal</keyword>
<proteinExistence type="predicted"/>
<evidence type="ECO:0000313" key="5">
    <source>
        <dbReference type="Proteomes" id="UP000007148"/>
    </source>
</evidence>
<reference evidence="4 5" key="1">
    <citation type="journal article" date="2011" name="PLoS Pathog.">
        <title>Endophytic Life Strategies Decoded by Genome and Transcriptome Analyses of the Mutualistic Root Symbiont Piriformospora indica.</title>
        <authorList>
            <person name="Zuccaro A."/>
            <person name="Lahrmann U."/>
            <person name="Guldener U."/>
            <person name="Langen G."/>
            <person name="Pfiffi S."/>
            <person name="Biedenkopf D."/>
            <person name="Wong P."/>
            <person name="Samans B."/>
            <person name="Grimm C."/>
            <person name="Basiewicz M."/>
            <person name="Murat C."/>
            <person name="Martin F."/>
            <person name="Kogel K.H."/>
        </authorList>
    </citation>
    <scope>NUCLEOTIDE SEQUENCE [LARGE SCALE GENOMIC DNA]</scope>
    <source>
        <strain evidence="4 5">DSM 11827</strain>
    </source>
</reference>
<feature type="compositionally biased region" description="Polar residues" evidence="1">
    <location>
        <begin position="146"/>
        <end position="156"/>
    </location>
</feature>